<dbReference type="Pfam" id="PF08007">
    <property type="entry name" value="JmjC_2"/>
    <property type="match status" value="1"/>
</dbReference>
<feature type="non-terminal residue" evidence="2">
    <location>
        <position position="52"/>
    </location>
</feature>
<name>A0A382YW01_9ZZZZ</name>
<sequence length="52" mass="5508">VLYVPSGVGHHGICAGESVTLSIGIRNPTMIELLAEISEFALLESEPDILDT</sequence>
<dbReference type="SUPFAM" id="SSF51197">
    <property type="entry name" value="Clavaminate synthase-like"/>
    <property type="match status" value="1"/>
</dbReference>
<dbReference type="InterPro" id="IPR003347">
    <property type="entry name" value="JmjC_dom"/>
</dbReference>
<accession>A0A382YW01</accession>
<organism evidence="2">
    <name type="scientific">marine metagenome</name>
    <dbReference type="NCBI Taxonomy" id="408172"/>
    <lineage>
        <taxon>unclassified sequences</taxon>
        <taxon>metagenomes</taxon>
        <taxon>ecological metagenomes</taxon>
    </lineage>
</organism>
<feature type="domain" description="JmjC" evidence="1">
    <location>
        <begin position="1"/>
        <end position="33"/>
    </location>
</feature>
<feature type="non-terminal residue" evidence="2">
    <location>
        <position position="1"/>
    </location>
</feature>
<dbReference type="Gene3D" id="2.60.120.650">
    <property type="entry name" value="Cupin"/>
    <property type="match status" value="1"/>
</dbReference>
<reference evidence="2" key="1">
    <citation type="submission" date="2018-05" db="EMBL/GenBank/DDBJ databases">
        <authorList>
            <person name="Lanie J.A."/>
            <person name="Ng W.-L."/>
            <person name="Kazmierczak K.M."/>
            <person name="Andrzejewski T.M."/>
            <person name="Davidsen T.M."/>
            <person name="Wayne K.J."/>
            <person name="Tettelin H."/>
            <person name="Glass J.I."/>
            <person name="Rusch D."/>
            <person name="Podicherti R."/>
            <person name="Tsui H.-C.T."/>
            <person name="Winkler M.E."/>
        </authorList>
    </citation>
    <scope>NUCLEOTIDE SEQUENCE</scope>
</reference>
<dbReference type="AlphaFoldDB" id="A0A382YW01"/>
<dbReference type="EMBL" id="UINC01178712">
    <property type="protein sequence ID" value="SVD87025.1"/>
    <property type="molecule type" value="Genomic_DNA"/>
</dbReference>
<evidence type="ECO:0000259" key="1">
    <source>
        <dbReference type="Pfam" id="PF08007"/>
    </source>
</evidence>
<evidence type="ECO:0000313" key="2">
    <source>
        <dbReference type="EMBL" id="SVD87025.1"/>
    </source>
</evidence>
<protein>
    <recommendedName>
        <fullName evidence="1">JmjC domain-containing protein</fullName>
    </recommendedName>
</protein>
<gene>
    <name evidence="2" type="ORF">METZ01_LOCUS439879</name>
</gene>
<proteinExistence type="predicted"/>